<comment type="caution">
    <text evidence="1">The sequence shown here is derived from an EMBL/GenBank/DDBJ whole genome shotgun (WGS) entry which is preliminary data.</text>
</comment>
<protein>
    <submittedName>
        <fullName evidence="1">Uncharacterized protein</fullName>
    </submittedName>
</protein>
<sequence>MEAPGGKRDGFGILGGKELGDPTEPVAPFHKVKEVPFKLFRVPRYNPVRVLPEDLHLTLVRFAHAMALESVFVSALLLAHLTVPSQLLETFGFDSIGDCFGG</sequence>
<evidence type="ECO:0000313" key="1">
    <source>
        <dbReference type="EMBL" id="KAH1045613.1"/>
    </source>
</evidence>
<keyword evidence="2" id="KW-1185">Reference proteome</keyword>
<proteinExistence type="predicted"/>
<reference evidence="1 2" key="1">
    <citation type="journal article" date="2021" name="Plant Biotechnol. J.">
        <title>Multi-omics assisted identification of the key and species-specific regulatory components of drought-tolerant mechanisms in Gossypium stocksii.</title>
        <authorList>
            <person name="Yu D."/>
            <person name="Ke L."/>
            <person name="Zhang D."/>
            <person name="Wu Y."/>
            <person name="Sun Y."/>
            <person name="Mei J."/>
            <person name="Sun J."/>
            <person name="Sun Y."/>
        </authorList>
    </citation>
    <scope>NUCLEOTIDE SEQUENCE [LARGE SCALE GENOMIC DNA]</scope>
    <source>
        <strain evidence="2">cv. E1</strain>
        <tissue evidence="1">Leaf</tissue>
    </source>
</reference>
<gene>
    <name evidence="1" type="ORF">J1N35_036397</name>
</gene>
<organism evidence="1 2">
    <name type="scientific">Gossypium stocksii</name>
    <dbReference type="NCBI Taxonomy" id="47602"/>
    <lineage>
        <taxon>Eukaryota</taxon>
        <taxon>Viridiplantae</taxon>
        <taxon>Streptophyta</taxon>
        <taxon>Embryophyta</taxon>
        <taxon>Tracheophyta</taxon>
        <taxon>Spermatophyta</taxon>
        <taxon>Magnoliopsida</taxon>
        <taxon>eudicotyledons</taxon>
        <taxon>Gunneridae</taxon>
        <taxon>Pentapetalae</taxon>
        <taxon>rosids</taxon>
        <taxon>malvids</taxon>
        <taxon>Malvales</taxon>
        <taxon>Malvaceae</taxon>
        <taxon>Malvoideae</taxon>
        <taxon>Gossypium</taxon>
    </lineage>
</organism>
<dbReference type="EMBL" id="JAIQCV010000011">
    <property type="protein sequence ID" value="KAH1045613.1"/>
    <property type="molecule type" value="Genomic_DNA"/>
</dbReference>
<name>A0A9D3UI15_9ROSI</name>
<evidence type="ECO:0000313" key="2">
    <source>
        <dbReference type="Proteomes" id="UP000828251"/>
    </source>
</evidence>
<accession>A0A9D3UI15</accession>
<dbReference type="Proteomes" id="UP000828251">
    <property type="component" value="Unassembled WGS sequence"/>
</dbReference>
<dbReference type="AlphaFoldDB" id="A0A9D3UI15"/>